<dbReference type="InterPro" id="IPR036046">
    <property type="entry name" value="Acylphosphatase-like_dom_sf"/>
</dbReference>
<evidence type="ECO:0000256" key="3">
    <source>
        <dbReference type="ARBA" id="ARBA00047645"/>
    </source>
</evidence>
<dbReference type="EC" id="3.6.1.7" evidence="2 4"/>
<dbReference type="AlphaFoldDB" id="A0A1G1WEK2"/>
<dbReference type="InterPro" id="IPR017968">
    <property type="entry name" value="Acylphosphatase_CS"/>
</dbReference>
<reference evidence="8 9" key="1">
    <citation type="journal article" date="2016" name="Nat. Commun.">
        <title>Thousands of microbial genomes shed light on interconnected biogeochemical processes in an aquifer system.</title>
        <authorList>
            <person name="Anantharaman K."/>
            <person name="Brown C.T."/>
            <person name="Hug L.A."/>
            <person name="Sharon I."/>
            <person name="Castelle C.J."/>
            <person name="Probst A.J."/>
            <person name="Thomas B.C."/>
            <person name="Singh A."/>
            <person name="Wilkins M.J."/>
            <person name="Karaoz U."/>
            <person name="Brodie E.L."/>
            <person name="Williams K.H."/>
            <person name="Hubbard S.S."/>
            <person name="Banfield J.F."/>
        </authorList>
    </citation>
    <scope>NUCLEOTIDE SEQUENCE [LARGE SCALE GENOMIC DNA]</scope>
</reference>
<dbReference type="PRINTS" id="PR00112">
    <property type="entry name" value="ACYLPHPHTASE"/>
</dbReference>
<dbReference type="Pfam" id="PF00708">
    <property type="entry name" value="Acylphosphatase"/>
    <property type="match status" value="1"/>
</dbReference>
<organism evidence="8 9">
    <name type="scientific">Candidatus Woykebacteria bacterium RBG_16_39_9b</name>
    <dbReference type="NCBI Taxonomy" id="1802595"/>
    <lineage>
        <taxon>Bacteria</taxon>
        <taxon>Candidatus Woykeibacteriota</taxon>
    </lineage>
</organism>
<dbReference type="GO" id="GO:0003998">
    <property type="term" value="F:acylphosphatase activity"/>
    <property type="evidence" value="ECO:0007669"/>
    <property type="project" value="UniProtKB-EC"/>
</dbReference>
<sequence>MEKGSKLAQVQITIFGDVQGVGFRYNVVEIARDLGLVGWVRNREDGAVEIVAEGPKRQLENFVTWAKQGPPLAKVESSLASWRQSSGEFSGFEVRY</sequence>
<feature type="active site" evidence="4">
    <location>
        <position position="42"/>
    </location>
</feature>
<evidence type="ECO:0000256" key="2">
    <source>
        <dbReference type="ARBA" id="ARBA00012150"/>
    </source>
</evidence>
<dbReference type="PANTHER" id="PTHR47268:SF4">
    <property type="entry name" value="ACYLPHOSPHATASE"/>
    <property type="match status" value="1"/>
</dbReference>
<comment type="caution">
    <text evidence="8">The sequence shown here is derived from an EMBL/GenBank/DDBJ whole genome shotgun (WGS) entry which is preliminary data.</text>
</comment>
<proteinExistence type="inferred from homology"/>
<dbReference type="SUPFAM" id="SSF54975">
    <property type="entry name" value="Acylphosphatase/BLUF domain-like"/>
    <property type="match status" value="1"/>
</dbReference>
<evidence type="ECO:0000313" key="9">
    <source>
        <dbReference type="Proteomes" id="UP000178162"/>
    </source>
</evidence>
<name>A0A1G1WEK2_9BACT</name>
<dbReference type="InterPro" id="IPR020456">
    <property type="entry name" value="Acylphosphatase"/>
</dbReference>
<dbReference type="PROSITE" id="PS00151">
    <property type="entry name" value="ACYLPHOSPHATASE_2"/>
    <property type="match status" value="1"/>
</dbReference>
<dbReference type="InterPro" id="IPR001792">
    <property type="entry name" value="Acylphosphatase-like_dom"/>
</dbReference>
<feature type="active site" evidence="4">
    <location>
        <position position="24"/>
    </location>
</feature>
<protein>
    <recommendedName>
        <fullName evidence="2 4">Acylphosphatase</fullName>
        <ecNumber evidence="2 4">3.6.1.7</ecNumber>
    </recommendedName>
</protein>
<comment type="similarity">
    <text evidence="1 6">Belongs to the acylphosphatase family.</text>
</comment>
<evidence type="ECO:0000256" key="4">
    <source>
        <dbReference type="PROSITE-ProRule" id="PRU00520"/>
    </source>
</evidence>
<evidence type="ECO:0000259" key="7">
    <source>
        <dbReference type="PROSITE" id="PS51160"/>
    </source>
</evidence>
<comment type="catalytic activity">
    <reaction evidence="3 4 5">
        <text>an acyl phosphate + H2O = a carboxylate + phosphate + H(+)</text>
        <dbReference type="Rhea" id="RHEA:14965"/>
        <dbReference type="ChEBI" id="CHEBI:15377"/>
        <dbReference type="ChEBI" id="CHEBI:15378"/>
        <dbReference type="ChEBI" id="CHEBI:29067"/>
        <dbReference type="ChEBI" id="CHEBI:43474"/>
        <dbReference type="ChEBI" id="CHEBI:59918"/>
        <dbReference type="EC" id="3.6.1.7"/>
    </reaction>
</comment>
<keyword evidence="4 5" id="KW-0378">Hydrolase</keyword>
<dbReference type="EMBL" id="MHCR01000005">
    <property type="protein sequence ID" value="OGY25910.1"/>
    <property type="molecule type" value="Genomic_DNA"/>
</dbReference>
<evidence type="ECO:0000256" key="5">
    <source>
        <dbReference type="RuleBase" id="RU000553"/>
    </source>
</evidence>
<gene>
    <name evidence="8" type="ORF">A2134_01030</name>
</gene>
<evidence type="ECO:0000256" key="6">
    <source>
        <dbReference type="RuleBase" id="RU004168"/>
    </source>
</evidence>
<evidence type="ECO:0000256" key="1">
    <source>
        <dbReference type="ARBA" id="ARBA00005614"/>
    </source>
</evidence>
<evidence type="ECO:0000313" key="8">
    <source>
        <dbReference type="EMBL" id="OGY25910.1"/>
    </source>
</evidence>
<dbReference type="Gene3D" id="3.30.70.100">
    <property type="match status" value="1"/>
</dbReference>
<dbReference type="PROSITE" id="PS00150">
    <property type="entry name" value="ACYLPHOSPHATASE_1"/>
    <property type="match status" value="1"/>
</dbReference>
<dbReference type="Proteomes" id="UP000178162">
    <property type="component" value="Unassembled WGS sequence"/>
</dbReference>
<accession>A0A1G1WEK2</accession>
<dbReference type="STRING" id="1802595.A2134_01030"/>
<feature type="domain" description="Acylphosphatase-like" evidence="7">
    <location>
        <begin position="9"/>
        <end position="96"/>
    </location>
</feature>
<dbReference type="PROSITE" id="PS51160">
    <property type="entry name" value="ACYLPHOSPHATASE_3"/>
    <property type="match status" value="1"/>
</dbReference>
<dbReference type="PANTHER" id="PTHR47268">
    <property type="entry name" value="ACYLPHOSPHATASE"/>
    <property type="match status" value="1"/>
</dbReference>